<dbReference type="Pfam" id="PF03478">
    <property type="entry name" value="Beta-prop_KIB1-4"/>
    <property type="match status" value="1"/>
</dbReference>
<evidence type="ECO:0000313" key="3">
    <source>
        <dbReference type="Proteomes" id="UP000426265"/>
    </source>
</evidence>
<name>A0A654FP42_ARATH</name>
<dbReference type="PANTHER" id="PTHR44259:SF26">
    <property type="entry name" value="F-BOX FAMILY PROTEIN-LIKE PROTEIN"/>
    <property type="match status" value="1"/>
</dbReference>
<dbReference type="Proteomes" id="UP000426265">
    <property type="component" value="Unassembled WGS sequence"/>
</dbReference>
<dbReference type="InterPro" id="IPR001810">
    <property type="entry name" value="F-box_dom"/>
</dbReference>
<sequence>MENKHNPTSHTSHTWSELPLDLLNLVFERLSFANFRRAKSVCSSWYSASIQVVPKKHIHWLICFPRDNNNNSCTLLNPEEKDKVYKTQDFGEEFTKSVCRATHGSWLLMGDRWCDLYIVNLFTHDWISLPPADLLWKDYALRHASQRTISTYRVRYKPYVGRNIRDPVFWIDEKTKDYVVLWGLMDWCVFYCKKGDTCWNQIPKTSDCFHMVYKDHKLYFLNKTGSFKIFDFCGDIPQQTFEWSVKVERSQFGPPPPSNPWKVIATKLVVTVTGKVLKVEEMRGARPRTWSFRVFEVYSSEFLKKKERLINSLGDESMLLDQGITVLANDTGGFIRNTIYFSASHGNNTNDIYIFNLETQKTEPLHTLDSYSSSVQFYGAQWFVPSFKH</sequence>
<feature type="domain" description="F-box" evidence="1">
    <location>
        <begin position="18"/>
        <end position="58"/>
    </location>
</feature>
<dbReference type="Gene3D" id="1.20.1280.50">
    <property type="match status" value="1"/>
</dbReference>
<dbReference type="InterPro" id="IPR036047">
    <property type="entry name" value="F-box-like_dom_sf"/>
</dbReference>
<dbReference type="ExpressionAtlas" id="A0A654FP42">
    <property type="expression patterns" value="baseline and differential"/>
</dbReference>
<dbReference type="EMBL" id="CACRSJ010000109">
    <property type="protein sequence ID" value="VYS62620.1"/>
    <property type="molecule type" value="Genomic_DNA"/>
</dbReference>
<accession>A0A654FP42</accession>
<evidence type="ECO:0000259" key="1">
    <source>
        <dbReference type="SMART" id="SM00256"/>
    </source>
</evidence>
<dbReference type="PANTHER" id="PTHR44259">
    <property type="entry name" value="OS07G0183000 PROTEIN-RELATED"/>
    <property type="match status" value="1"/>
</dbReference>
<dbReference type="Pfam" id="PF00646">
    <property type="entry name" value="F-box"/>
    <property type="match status" value="1"/>
</dbReference>
<organism evidence="2 3">
    <name type="scientific">Arabidopsis thaliana</name>
    <name type="common">Mouse-ear cress</name>
    <dbReference type="NCBI Taxonomy" id="3702"/>
    <lineage>
        <taxon>Eukaryota</taxon>
        <taxon>Viridiplantae</taxon>
        <taxon>Streptophyta</taxon>
        <taxon>Embryophyta</taxon>
        <taxon>Tracheophyta</taxon>
        <taxon>Spermatophyta</taxon>
        <taxon>Magnoliopsida</taxon>
        <taxon>eudicotyledons</taxon>
        <taxon>Gunneridae</taxon>
        <taxon>Pentapetalae</taxon>
        <taxon>rosids</taxon>
        <taxon>malvids</taxon>
        <taxon>Brassicales</taxon>
        <taxon>Brassicaceae</taxon>
        <taxon>Camelineae</taxon>
        <taxon>Arabidopsis</taxon>
    </lineage>
</organism>
<dbReference type="InterPro" id="IPR005174">
    <property type="entry name" value="KIB1-4_b-propeller"/>
</dbReference>
<dbReference type="AlphaFoldDB" id="A0A654FP42"/>
<reference evidence="2 3" key="1">
    <citation type="submission" date="2019-11" db="EMBL/GenBank/DDBJ databases">
        <authorList>
            <person name="Jiao W.-B."/>
            <person name="Schneeberger K."/>
        </authorList>
    </citation>
    <scope>NUCLEOTIDE SEQUENCE [LARGE SCALE GENOMIC DNA]</scope>
    <source>
        <strain evidence="3">cv. An-1</strain>
    </source>
</reference>
<dbReference type="SMART" id="SM00256">
    <property type="entry name" value="FBOX"/>
    <property type="match status" value="1"/>
</dbReference>
<protein>
    <recommendedName>
        <fullName evidence="1">F-box domain-containing protein</fullName>
    </recommendedName>
</protein>
<evidence type="ECO:0000313" key="2">
    <source>
        <dbReference type="EMBL" id="VYS62620.1"/>
    </source>
</evidence>
<dbReference type="SUPFAM" id="SSF81383">
    <property type="entry name" value="F-box domain"/>
    <property type="match status" value="1"/>
</dbReference>
<gene>
    <name evidence="2" type="ORF">AN1_LOCUS18046</name>
</gene>
<dbReference type="InterPro" id="IPR050942">
    <property type="entry name" value="F-box_BR-signaling"/>
</dbReference>
<proteinExistence type="predicted"/>